<dbReference type="Proteomes" id="UP000823775">
    <property type="component" value="Unassembled WGS sequence"/>
</dbReference>
<evidence type="ECO:0000313" key="1">
    <source>
        <dbReference type="EMBL" id="MCE2055774.1"/>
    </source>
</evidence>
<name>A0ABS8W4M4_DATST</name>
<reference evidence="1 2" key="1">
    <citation type="journal article" date="2021" name="BMC Genomics">
        <title>Datura genome reveals duplications of psychoactive alkaloid biosynthetic genes and high mutation rate following tissue culture.</title>
        <authorList>
            <person name="Rajewski A."/>
            <person name="Carter-House D."/>
            <person name="Stajich J."/>
            <person name="Litt A."/>
        </authorList>
    </citation>
    <scope>NUCLEOTIDE SEQUENCE [LARGE SCALE GENOMIC DNA]</scope>
    <source>
        <strain evidence="1">AR-01</strain>
    </source>
</reference>
<accession>A0ABS8W4M4</accession>
<comment type="caution">
    <text evidence="1">The sequence shown here is derived from an EMBL/GenBank/DDBJ whole genome shotgun (WGS) entry which is preliminary data.</text>
</comment>
<evidence type="ECO:0000313" key="2">
    <source>
        <dbReference type="Proteomes" id="UP000823775"/>
    </source>
</evidence>
<keyword evidence="2" id="KW-1185">Reference proteome</keyword>
<gene>
    <name evidence="1" type="ORF">HAX54_043375</name>
</gene>
<proteinExistence type="predicted"/>
<feature type="non-terminal residue" evidence="1">
    <location>
        <position position="145"/>
    </location>
</feature>
<dbReference type="EMBL" id="JACEIK010006482">
    <property type="protein sequence ID" value="MCE2055774.1"/>
    <property type="molecule type" value="Genomic_DNA"/>
</dbReference>
<organism evidence="1 2">
    <name type="scientific">Datura stramonium</name>
    <name type="common">Jimsonweed</name>
    <name type="synonym">Common thornapple</name>
    <dbReference type="NCBI Taxonomy" id="4076"/>
    <lineage>
        <taxon>Eukaryota</taxon>
        <taxon>Viridiplantae</taxon>
        <taxon>Streptophyta</taxon>
        <taxon>Embryophyta</taxon>
        <taxon>Tracheophyta</taxon>
        <taxon>Spermatophyta</taxon>
        <taxon>Magnoliopsida</taxon>
        <taxon>eudicotyledons</taxon>
        <taxon>Gunneridae</taxon>
        <taxon>Pentapetalae</taxon>
        <taxon>asterids</taxon>
        <taxon>lamiids</taxon>
        <taxon>Solanales</taxon>
        <taxon>Solanaceae</taxon>
        <taxon>Solanoideae</taxon>
        <taxon>Datureae</taxon>
        <taxon>Datura</taxon>
    </lineage>
</organism>
<feature type="non-terminal residue" evidence="1">
    <location>
        <position position="1"/>
    </location>
</feature>
<sequence>DAIVAFSPNNNNVYSIKHPNVNSVMDKFLVVIPPPNTDIRNPLIKPHKNANVSEVNTEPTQMEGLIEAEKKHGEILQVMDIECPYKLPQLLSQFLKSKIVEFFDNYAVMYDECNKLLEKNDLEEGASLYLKKPFEEEIVKYLWQF</sequence>
<protein>
    <submittedName>
        <fullName evidence="1">Uncharacterized protein</fullName>
    </submittedName>
</protein>